<protein>
    <recommendedName>
        <fullName evidence="3">Carboxypeptidase regulatory-like domain-containing protein</fullName>
    </recommendedName>
</protein>
<keyword evidence="2" id="KW-1185">Reference proteome</keyword>
<accession>A0ABW2U0B2</accession>
<gene>
    <name evidence="1" type="ORF">ACFQT0_04360</name>
</gene>
<organism evidence="1 2">
    <name type="scientific">Hymenobacter humi</name>
    <dbReference type="NCBI Taxonomy" id="1411620"/>
    <lineage>
        <taxon>Bacteria</taxon>
        <taxon>Pseudomonadati</taxon>
        <taxon>Bacteroidota</taxon>
        <taxon>Cytophagia</taxon>
        <taxon>Cytophagales</taxon>
        <taxon>Hymenobacteraceae</taxon>
        <taxon>Hymenobacter</taxon>
    </lineage>
</organism>
<name>A0ABW2U0B2_9BACT</name>
<evidence type="ECO:0000313" key="1">
    <source>
        <dbReference type="EMBL" id="MFC7666735.1"/>
    </source>
</evidence>
<evidence type="ECO:0008006" key="3">
    <source>
        <dbReference type="Google" id="ProtNLM"/>
    </source>
</evidence>
<comment type="caution">
    <text evidence="1">The sequence shown here is derived from an EMBL/GenBank/DDBJ whole genome shotgun (WGS) entry which is preliminary data.</text>
</comment>
<dbReference type="EMBL" id="JBHTEK010000001">
    <property type="protein sequence ID" value="MFC7666735.1"/>
    <property type="molecule type" value="Genomic_DNA"/>
</dbReference>
<dbReference type="Proteomes" id="UP001596513">
    <property type="component" value="Unassembled WGS sequence"/>
</dbReference>
<proteinExistence type="predicted"/>
<evidence type="ECO:0000313" key="2">
    <source>
        <dbReference type="Proteomes" id="UP001596513"/>
    </source>
</evidence>
<reference evidence="2" key="1">
    <citation type="journal article" date="2019" name="Int. J. Syst. Evol. Microbiol.">
        <title>The Global Catalogue of Microorganisms (GCM) 10K type strain sequencing project: providing services to taxonomists for standard genome sequencing and annotation.</title>
        <authorList>
            <consortium name="The Broad Institute Genomics Platform"/>
            <consortium name="The Broad Institute Genome Sequencing Center for Infectious Disease"/>
            <person name="Wu L."/>
            <person name="Ma J."/>
        </authorList>
    </citation>
    <scope>NUCLEOTIDE SEQUENCE [LARGE SCALE GENOMIC DNA]</scope>
    <source>
        <strain evidence="2">JCM 19635</strain>
    </source>
</reference>
<sequence length="367" mass="41582">MFNSGQRPVCERLYFQAPQRRLTVAARPDKAHYTARDKVSVQVATADQQTPVGANLSMAVYRLDSLNTTAPATIDRYLWLSSDLKGTIENPDYYFTATGPEAAEAADHLMLTQGWSRWRWEDVLAATSKPFEFLPEPNGPVVRGQLMRAGTATPRTAVMTYLASPSRITRLTNSLSDANGRVQFEMHDFVGPQEVIVQTDPRQDSTCQIKLLDPFSQQYASTARPSFGLTARFQNDYARRHFQSQVQNAFAGKYRNRFVAPAVDTVAFYGKPDEKYFLDRYTRFKVLEEVLREYVPGVVVRIQKDGFHLLVLDKLNNTVFADNPMVLLDGVPVFNMNKIMAMNPLKIQKLEVIDGRYFHGLAVYSGW</sequence>
<dbReference type="RefSeq" id="WP_380200685.1">
    <property type="nucleotide sequence ID" value="NZ_JBHTEK010000001.1"/>
</dbReference>